<feature type="transmembrane region" description="Helical" evidence="6">
    <location>
        <begin position="341"/>
        <end position="363"/>
    </location>
</feature>
<reference evidence="7 8" key="1">
    <citation type="submission" date="2020-08" db="EMBL/GenBank/DDBJ databases">
        <title>Genomic Encyclopedia of Type Strains, Phase IV (KMG-IV): sequencing the most valuable type-strain genomes for metagenomic binning, comparative biology and taxonomic classification.</title>
        <authorList>
            <person name="Goeker M."/>
        </authorList>
    </citation>
    <scope>NUCLEOTIDE SEQUENCE [LARGE SCALE GENOMIC DNA]</scope>
    <source>
        <strain evidence="7 8">DSM 102983</strain>
    </source>
</reference>
<feature type="transmembrane region" description="Helical" evidence="6">
    <location>
        <begin position="125"/>
        <end position="146"/>
    </location>
</feature>
<accession>A0ABR6KRL2</accession>
<evidence type="ECO:0000256" key="2">
    <source>
        <dbReference type="ARBA" id="ARBA00022475"/>
    </source>
</evidence>
<sequence length="506" mass="57402">MDQLKAGALLSYVVLGLNTLIGLLYTPFMLRMLGQSEFGLYSLAASVIAYLTVLDLGFGNAIVRYTAKYRAEGKQEEQYEMFGMFFLLYLFISALAFILGVLLVANVDCLFDTHMTVDEMGKIRLMLLLMAFNLAFTFPMSIWGAIITAYENFVFQKVINIARILLNPIVMIVLLLFGYKAVAMVVVTTFFNVATLVINWIYCKRKLHVRLRFTHFKWDFLKEVSIYSFWIFLNAIMDRIYWSTGQFVLGIFQGAAVVAVYAVAIQLHNLYIMFSTAISGLFLPKVMAMVTRNENRKVISDLFIRTGRIQFIVIAFVLTGFIIFGRQFIQLWAGEGYENAYWISLLFFIPLTVPLIQNLGITILQARNEMKFRSILYVIIAIASLGLSIPMAKSYGGIGCAFATALALTAGQVVVMNIYYQRKQGIDIIKFWKEIGKMSIIPLIVTLFSLLLIWKMNIDISNITRLVGGIVLFSLFYLPLSWFGAMNASERSLFSGIFLKLIKDNV</sequence>
<evidence type="ECO:0000313" key="8">
    <source>
        <dbReference type="Proteomes" id="UP000533637"/>
    </source>
</evidence>
<keyword evidence="4 6" id="KW-1133">Transmembrane helix</keyword>
<feature type="transmembrane region" description="Helical" evidence="6">
    <location>
        <begin position="40"/>
        <end position="63"/>
    </location>
</feature>
<evidence type="ECO:0000256" key="1">
    <source>
        <dbReference type="ARBA" id="ARBA00004651"/>
    </source>
</evidence>
<dbReference type="InterPro" id="IPR050833">
    <property type="entry name" value="Poly_Biosynth_Transport"/>
</dbReference>
<feature type="transmembrane region" description="Helical" evidence="6">
    <location>
        <begin position="463"/>
        <end position="485"/>
    </location>
</feature>
<feature type="transmembrane region" description="Helical" evidence="6">
    <location>
        <begin position="7"/>
        <end position="28"/>
    </location>
</feature>
<keyword evidence="3 6" id="KW-0812">Transmembrane</keyword>
<dbReference type="Pfam" id="PF01943">
    <property type="entry name" value="Polysacc_synt"/>
    <property type="match status" value="1"/>
</dbReference>
<protein>
    <submittedName>
        <fullName evidence="7">O-antigen/teichoic acid export membrane protein</fullName>
    </submittedName>
</protein>
<feature type="transmembrane region" description="Helical" evidence="6">
    <location>
        <begin position="375"/>
        <end position="392"/>
    </location>
</feature>
<dbReference type="PANTHER" id="PTHR30250:SF26">
    <property type="entry name" value="PSMA PROTEIN"/>
    <property type="match status" value="1"/>
</dbReference>
<feature type="transmembrane region" description="Helical" evidence="6">
    <location>
        <begin position="311"/>
        <end position="329"/>
    </location>
</feature>
<dbReference type="PANTHER" id="PTHR30250">
    <property type="entry name" value="PST FAMILY PREDICTED COLANIC ACID TRANSPORTER"/>
    <property type="match status" value="1"/>
</dbReference>
<comment type="subcellular location">
    <subcellularLocation>
        <location evidence="1">Cell membrane</location>
        <topology evidence="1">Multi-pass membrane protein</topology>
    </subcellularLocation>
</comment>
<feature type="transmembrane region" description="Helical" evidence="6">
    <location>
        <begin position="240"/>
        <end position="264"/>
    </location>
</feature>
<dbReference type="Proteomes" id="UP000533637">
    <property type="component" value="Unassembled WGS sequence"/>
</dbReference>
<keyword evidence="5 6" id="KW-0472">Membrane</keyword>
<evidence type="ECO:0000256" key="5">
    <source>
        <dbReference type="ARBA" id="ARBA00023136"/>
    </source>
</evidence>
<feature type="transmembrane region" description="Helical" evidence="6">
    <location>
        <begin position="158"/>
        <end position="177"/>
    </location>
</feature>
<organism evidence="7 8">
    <name type="scientific">Parabacteroides faecis</name>
    <dbReference type="NCBI Taxonomy" id="1217282"/>
    <lineage>
        <taxon>Bacteria</taxon>
        <taxon>Pseudomonadati</taxon>
        <taxon>Bacteroidota</taxon>
        <taxon>Bacteroidia</taxon>
        <taxon>Bacteroidales</taxon>
        <taxon>Tannerellaceae</taxon>
        <taxon>Parabacteroides</taxon>
    </lineage>
</organism>
<dbReference type="RefSeq" id="WP_183671852.1">
    <property type="nucleotide sequence ID" value="NZ_BMPB01000011.1"/>
</dbReference>
<feature type="transmembrane region" description="Helical" evidence="6">
    <location>
        <begin position="84"/>
        <end position="105"/>
    </location>
</feature>
<feature type="transmembrane region" description="Helical" evidence="6">
    <location>
        <begin position="270"/>
        <end position="290"/>
    </location>
</feature>
<comment type="caution">
    <text evidence="7">The sequence shown here is derived from an EMBL/GenBank/DDBJ whole genome shotgun (WGS) entry which is preliminary data.</text>
</comment>
<evidence type="ECO:0000256" key="4">
    <source>
        <dbReference type="ARBA" id="ARBA00022989"/>
    </source>
</evidence>
<feature type="transmembrane region" description="Helical" evidence="6">
    <location>
        <begin position="398"/>
        <end position="420"/>
    </location>
</feature>
<dbReference type="EMBL" id="JACHOC010000008">
    <property type="protein sequence ID" value="MBB4624034.1"/>
    <property type="molecule type" value="Genomic_DNA"/>
</dbReference>
<dbReference type="InterPro" id="IPR002797">
    <property type="entry name" value="Polysacc_synth"/>
</dbReference>
<feature type="transmembrane region" description="Helical" evidence="6">
    <location>
        <begin position="183"/>
        <end position="202"/>
    </location>
</feature>
<proteinExistence type="predicted"/>
<evidence type="ECO:0000313" key="7">
    <source>
        <dbReference type="EMBL" id="MBB4624034.1"/>
    </source>
</evidence>
<gene>
    <name evidence="7" type="ORF">GGQ57_003958</name>
</gene>
<name>A0ABR6KRL2_9BACT</name>
<evidence type="ECO:0000256" key="6">
    <source>
        <dbReference type="SAM" id="Phobius"/>
    </source>
</evidence>
<evidence type="ECO:0000256" key="3">
    <source>
        <dbReference type="ARBA" id="ARBA00022692"/>
    </source>
</evidence>
<keyword evidence="8" id="KW-1185">Reference proteome</keyword>
<keyword evidence="2" id="KW-1003">Cell membrane</keyword>
<feature type="transmembrane region" description="Helical" evidence="6">
    <location>
        <begin position="440"/>
        <end position="457"/>
    </location>
</feature>